<feature type="region of interest" description="Disordered" evidence="1">
    <location>
        <begin position="119"/>
        <end position="145"/>
    </location>
</feature>
<organism evidence="2 3">
    <name type="scientific">Aspergillus saccharolyticus JOP 1030-1</name>
    <dbReference type="NCBI Taxonomy" id="1450539"/>
    <lineage>
        <taxon>Eukaryota</taxon>
        <taxon>Fungi</taxon>
        <taxon>Dikarya</taxon>
        <taxon>Ascomycota</taxon>
        <taxon>Pezizomycotina</taxon>
        <taxon>Eurotiomycetes</taxon>
        <taxon>Eurotiomycetidae</taxon>
        <taxon>Eurotiales</taxon>
        <taxon>Aspergillaceae</taxon>
        <taxon>Aspergillus</taxon>
        <taxon>Aspergillus subgen. Circumdati</taxon>
    </lineage>
</organism>
<keyword evidence="3" id="KW-1185">Reference proteome</keyword>
<proteinExistence type="predicted"/>
<reference evidence="2 3" key="1">
    <citation type="submission" date="2016-12" db="EMBL/GenBank/DDBJ databases">
        <title>The genomes of Aspergillus section Nigri reveals drivers in fungal speciation.</title>
        <authorList>
            <consortium name="DOE Joint Genome Institute"/>
            <person name="Vesth T.C."/>
            <person name="Nybo J."/>
            <person name="Theobald S."/>
            <person name="Brandl J."/>
            <person name="Frisvad J.C."/>
            <person name="Nielsen K.F."/>
            <person name="Lyhne E.K."/>
            <person name="Kogle M.E."/>
            <person name="Kuo A."/>
            <person name="Riley R."/>
            <person name="Clum A."/>
            <person name="Nolan M."/>
            <person name="Lipzen A."/>
            <person name="Salamov A."/>
            <person name="Henrissat B."/>
            <person name="Wiebenga A."/>
            <person name="De Vries R.P."/>
            <person name="Grigoriev I.V."/>
            <person name="Mortensen U.H."/>
            <person name="Andersen M.R."/>
            <person name="Baker S.E."/>
        </authorList>
    </citation>
    <scope>NUCLEOTIDE SEQUENCE [LARGE SCALE GENOMIC DNA]</scope>
    <source>
        <strain evidence="2 3">JOP 1030-1</strain>
    </source>
</reference>
<dbReference type="RefSeq" id="XP_025431185.1">
    <property type="nucleotide sequence ID" value="XM_025579869.1"/>
</dbReference>
<accession>A0A318ZKX1</accession>
<evidence type="ECO:0000313" key="2">
    <source>
        <dbReference type="EMBL" id="PYH45203.1"/>
    </source>
</evidence>
<dbReference type="AlphaFoldDB" id="A0A318ZKX1"/>
<sequence length="169" mass="18793">MSSPTMTCRPEYETGSIDSEIDKGCSLCLHASQDDEKRLCYMPNLNLAPSKVSRVMQVGSWKASRDPLLRYSIDYIVLCSMGCSQHKHITVNFFSENPIKGGLTIDLVCSSVGRIQPRVPLSSDTSPDTRMDTYTPHHRPLSTKLDGGRMIPTRGCWDSNAPLGDRRSI</sequence>
<evidence type="ECO:0000313" key="3">
    <source>
        <dbReference type="Proteomes" id="UP000248349"/>
    </source>
</evidence>
<name>A0A318ZKX1_9EURO</name>
<protein>
    <submittedName>
        <fullName evidence="2">Uncharacterized protein</fullName>
    </submittedName>
</protein>
<gene>
    <name evidence="2" type="ORF">BP01DRAFT_45469</name>
</gene>
<dbReference type="GeneID" id="37081098"/>
<dbReference type="Proteomes" id="UP000248349">
    <property type="component" value="Unassembled WGS sequence"/>
</dbReference>
<evidence type="ECO:0000256" key="1">
    <source>
        <dbReference type="SAM" id="MobiDB-lite"/>
    </source>
</evidence>
<dbReference type="EMBL" id="KZ821232">
    <property type="protein sequence ID" value="PYH45203.1"/>
    <property type="molecule type" value="Genomic_DNA"/>
</dbReference>